<feature type="domain" description="CMP/dCMP-type deaminase" evidence="3">
    <location>
        <begin position="256"/>
        <end position="419"/>
    </location>
</feature>
<evidence type="ECO:0000313" key="4">
    <source>
        <dbReference type="EMBL" id="EIM22912.1"/>
    </source>
</evidence>
<evidence type="ECO:0000256" key="1">
    <source>
        <dbReference type="ARBA" id="ARBA00022694"/>
    </source>
</evidence>
<dbReference type="KEGG" id="wse:WALSEDRAFT_56590"/>
<dbReference type="EMBL" id="JH668226">
    <property type="protein sequence ID" value="EIM22912.1"/>
    <property type="molecule type" value="Genomic_DNA"/>
</dbReference>
<dbReference type="HOGENOM" id="CLU_013817_0_0_1"/>
<reference evidence="4 5" key="1">
    <citation type="journal article" date="2012" name="Fungal Genet. Biol.">
        <title>The genome of the xerotolerant mold Wallemia sebi reveals adaptations to osmotic stress and suggests cryptic sexual reproduction.</title>
        <authorList>
            <person name="Padamsee M."/>
            <person name="Kumar T.K.A."/>
            <person name="Riley R."/>
            <person name="Binder M."/>
            <person name="Boyd A."/>
            <person name="Calvo A.M."/>
            <person name="Furukawa K."/>
            <person name="Hesse C."/>
            <person name="Hohmann S."/>
            <person name="James T.Y."/>
            <person name="LaButti K."/>
            <person name="Lapidus A."/>
            <person name="Lindquist E."/>
            <person name="Lucas S."/>
            <person name="Miller K."/>
            <person name="Shantappa S."/>
            <person name="Grigoriev I.V."/>
            <person name="Hibbett D.S."/>
            <person name="McLaughlin D.J."/>
            <person name="Spatafora J.W."/>
            <person name="Aime M.C."/>
        </authorList>
    </citation>
    <scope>NUCLEOTIDE SEQUENCE [LARGE SCALE GENOMIC DNA]</scope>
    <source>
        <strain evidence="5">ATCC MYA-4683 / CBS 633.66</strain>
    </source>
</reference>
<keyword evidence="5" id="KW-1185">Reference proteome</keyword>
<sequence>MSNGSICNICKSLSCNICTRRCYGLINKEEVKEEQGEQISRKRLPESEQDQLRTGCRRIICVFCTIEEMSDSPSTSLIPVEDLPFDRINDILEPTCLDENGDPYLFDAWIVNLTNPIQTRELIRFAIHHRIEDRKCERTKHLRRIRKAYSHQGLDCGPDATNSTLPDSDFCISVFLAEATPELTKDKIKQLLSKTSDQVKDLDPYILKVPARRATTAEEYTACQKYWPVSFTPKAQFVNGFTYDYWHTRKLEWVMEGLEKAKYLALEAQSRGELPIAAHVSSPPEEIPVPPGYPPPTPNMKALGYDTRSTTGNPLNHAIFNCVRQVGELRYRADAETTSNKRTLSISSGLNACQNGAEYLCTSLTLFSTHEPCMMCAMALVHSRVRDIYFLKKSSSSGGCGSVYGVHEMPNLNHHFEAWCLDNNHPLCDGLDLDDHISP</sequence>
<evidence type="ECO:0000313" key="5">
    <source>
        <dbReference type="Proteomes" id="UP000005242"/>
    </source>
</evidence>
<keyword evidence="1" id="KW-0819">tRNA processing</keyword>
<dbReference type="GeneID" id="18472827"/>
<dbReference type="eggNOG" id="KOG2771">
    <property type="taxonomic scope" value="Eukaryota"/>
</dbReference>
<dbReference type="FunCoup" id="I4YG20">
    <property type="interactions" value="334"/>
</dbReference>
<dbReference type="PANTHER" id="PTHR11079:SF156">
    <property type="entry name" value="INACTIVE TRNA-SPECIFIC ADENOSINE DEAMINASE-LIKE PROTEIN 3-RELATED"/>
    <property type="match status" value="1"/>
</dbReference>
<dbReference type="GO" id="GO:0046872">
    <property type="term" value="F:metal ion binding"/>
    <property type="evidence" value="ECO:0007669"/>
    <property type="project" value="UniProtKB-KW"/>
</dbReference>
<dbReference type="AlphaFoldDB" id="I4YG20"/>
<dbReference type="PROSITE" id="PS51747">
    <property type="entry name" value="CYT_DCMP_DEAMINASES_2"/>
    <property type="match status" value="1"/>
</dbReference>
<dbReference type="CDD" id="cd01285">
    <property type="entry name" value="nucleoside_deaminase"/>
    <property type="match status" value="1"/>
</dbReference>
<dbReference type="Proteomes" id="UP000005242">
    <property type="component" value="Unassembled WGS sequence"/>
</dbReference>
<organism evidence="4 5">
    <name type="scientific">Wallemia mellicola (strain ATCC MYA-4683 / CBS 633.66)</name>
    <name type="common">Wallemia sebi (CBS 633.66)</name>
    <dbReference type="NCBI Taxonomy" id="671144"/>
    <lineage>
        <taxon>Eukaryota</taxon>
        <taxon>Fungi</taxon>
        <taxon>Dikarya</taxon>
        <taxon>Basidiomycota</taxon>
        <taxon>Wallemiomycotina</taxon>
        <taxon>Wallemiomycetes</taxon>
        <taxon>Wallemiales</taxon>
        <taxon>Wallemiaceae</taxon>
        <taxon>Wallemia</taxon>
    </lineage>
</organism>
<comment type="similarity">
    <text evidence="2">Belongs to the cytidine and deoxycytidylate deaminase family. ADAT3 subfamily.</text>
</comment>
<dbReference type="PANTHER" id="PTHR11079">
    <property type="entry name" value="CYTOSINE DEAMINASE FAMILY MEMBER"/>
    <property type="match status" value="1"/>
</dbReference>
<name>I4YG20_WALMC</name>
<dbReference type="GO" id="GO:0005634">
    <property type="term" value="C:nucleus"/>
    <property type="evidence" value="ECO:0007669"/>
    <property type="project" value="TreeGrafter"/>
</dbReference>
<accession>I4YG20</accession>
<evidence type="ECO:0000256" key="2">
    <source>
        <dbReference type="ARBA" id="ARBA00038160"/>
    </source>
</evidence>
<dbReference type="Gene3D" id="3.40.140.10">
    <property type="entry name" value="Cytidine Deaminase, domain 2"/>
    <property type="match status" value="1"/>
</dbReference>
<dbReference type="OrthoDB" id="3180714at2759"/>
<dbReference type="STRING" id="671144.I4YG20"/>
<dbReference type="GO" id="GO:0052717">
    <property type="term" value="F:tRNA-specific adenosine-34 deaminase activity"/>
    <property type="evidence" value="ECO:0007669"/>
    <property type="project" value="UniProtKB-EC"/>
</dbReference>
<proteinExistence type="inferred from homology"/>
<dbReference type="SUPFAM" id="SSF53927">
    <property type="entry name" value="Cytidine deaminase-like"/>
    <property type="match status" value="1"/>
</dbReference>
<dbReference type="GO" id="GO:0002100">
    <property type="term" value="P:tRNA wobble adenosine to inosine editing"/>
    <property type="evidence" value="ECO:0007669"/>
    <property type="project" value="InterPro"/>
</dbReference>
<dbReference type="GO" id="GO:0005737">
    <property type="term" value="C:cytoplasm"/>
    <property type="evidence" value="ECO:0007669"/>
    <property type="project" value="TreeGrafter"/>
</dbReference>
<dbReference type="InterPro" id="IPR002125">
    <property type="entry name" value="CMP_dCMP_dom"/>
</dbReference>
<dbReference type="InParanoid" id="I4YG20"/>
<gene>
    <name evidence="4" type="ORF">WALSEDRAFT_56590</name>
</gene>
<evidence type="ECO:0000259" key="3">
    <source>
        <dbReference type="PROSITE" id="PS51747"/>
    </source>
</evidence>
<dbReference type="Pfam" id="PF00383">
    <property type="entry name" value="dCMP_cyt_deam_1"/>
    <property type="match status" value="1"/>
</dbReference>
<dbReference type="OMA" id="YWPLVWR"/>
<dbReference type="InterPro" id="IPR016193">
    <property type="entry name" value="Cytidine_deaminase-like"/>
</dbReference>
<dbReference type="RefSeq" id="XP_006956958.1">
    <property type="nucleotide sequence ID" value="XM_006956896.1"/>
</dbReference>
<protein>
    <submittedName>
        <fullName evidence="4">Cytidine deaminase-like protein</fullName>
    </submittedName>
</protein>